<comment type="caution">
    <text evidence="1">The sequence shown here is derived from an EMBL/GenBank/DDBJ whole genome shotgun (WGS) entry which is preliminary data.</text>
</comment>
<reference evidence="1" key="1">
    <citation type="submission" date="2023-10" db="EMBL/GenBank/DDBJ databases">
        <title>Genome assembly of Pristionchus species.</title>
        <authorList>
            <person name="Yoshida K."/>
            <person name="Sommer R.J."/>
        </authorList>
    </citation>
    <scope>NUCLEOTIDE SEQUENCE</scope>
    <source>
        <strain evidence="1">RS5133</strain>
    </source>
</reference>
<name>A0AAV5WXY9_9BILA</name>
<dbReference type="AlphaFoldDB" id="A0AAV5WXY9"/>
<organism evidence="1 2">
    <name type="scientific">Pristionchus fissidentatus</name>
    <dbReference type="NCBI Taxonomy" id="1538716"/>
    <lineage>
        <taxon>Eukaryota</taxon>
        <taxon>Metazoa</taxon>
        <taxon>Ecdysozoa</taxon>
        <taxon>Nematoda</taxon>
        <taxon>Chromadorea</taxon>
        <taxon>Rhabditida</taxon>
        <taxon>Rhabditina</taxon>
        <taxon>Diplogasteromorpha</taxon>
        <taxon>Diplogasteroidea</taxon>
        <taxon>Neodiplogasteridae</taxon>
        <taxon>Pristionchus</taxon>
    </lineage>
</organism>
<gene>
    <name evidence="1" type="ORF">PFISCL1PPCAC_26831</name>
</gene>
<sequence length="105" mass="12473">LDRKNANRIGVQYGNDCEQRSALYRHLFTDAPQYIRRALWSSCSHKFCFLSSLQRLVRVRITHILGSSVCERLRKARRTDDAVSALPLYLYPRRHLNQSHLIYRR</sequence>
<feature type="non-terminal residue" evidence="1">
    <location>
        <position position="1"/>
    </location>
</feature>
<accession>A0AAV5WXY9</accession>
<dbReference type="Proteomes" id="UP001432322">
    <property type="component" value="Unassembled WGS sequence"/>
</dbReference>
<keyword evidence="2" id="KW-1185">Reference proteome</keyword>
<protein>
    <submittedName>
        <fullName evidence="1">Uncharacterized protein</fullName>
    </submittedName>
</protein>
<evidence type="ECO:0000313" key="1">
    <source>
        <dbReference type="EMBL" id="GMT35534.1"/>
    </source>
</evidence>
<feature type="non-terminal residue" evidence="1">
    <location>
        <position position="105"/>
    </location>
</feature>
<dbReference type="EMBL" id="BTSY01000007">
    <property type="protein sequence ID" value="GMT35534.1"/>
    <property type="molecule type" value="Genomic_DNA"/>
</dbReference>
<proteinExistence type="predicted"/>
<evidence type="ECO:0000313" key="2">
    <source>
        <dbReference type="Proteomes" id="UP001432322"/>
    </source>
</evidence>